<dbReference type="PANTHER" id="PTHR42928">
    <property type="entry name" value="TRICARBOXYLATE-BINDING PROTEIN"/>
    <property type="match status" value="1"/>
</dbReference>
<evidence type="ECO:0000313" key="4">
    <source>
        <dbReference type="Proteomes" id="UP001293718"/>
    </source>
</evidence>
<reference evidence="3 4" key="1">
    <citation type="submission" date="2023-11" db="EMBL/GenBank/DDBJ databases">
        <title>Draft genome of Azohydromonas lata strain H1 (DSM1123), a polyhydroxyalkanoate producer.</title>
        <authorList>
            <person name="Traversa D."/>
            <person name="D'Addabbo P."/>
            <person name="Pazzani C."/>
            <person name="Manzari C."/>
            <person name="Chiara M."/>
            <person name="Scrascia M."/>
        </authorList>
    </citation>
    <scope>NUCLEOTIDE SEQUENCE [LARGE SCALE GENOMIC DNA]</scope>
    <source>
        <strain evidence="3 4">H1</strain>
    </source>
</reference>
<accession>A0ABU5IRH5</accession>
<dbReference type="InterPro" id="IPR042100">
    <property type="entry name" value="Bug_dom1"/>
</dbReference>
<dbReference type="InterPro" id="IPR005064">
    <property type="entry name" value="BUG"/>
</dbReference>
<feature type="chain" id="PRO_5046118950" evidence="2">
    <location>
        <begin position="30"/>
        <end position="179"/>
    </location>
</feature>
<proteinExistence type="inferred from homology"/>
<comment type="similarity">
    <text evidence="1">Belongs to the UPF0065 (bug) family.</text>
</comment>
<protein>
    <submittedName>
        <fullName evidence="3">Tripartite tricarboxylate transporter substrate-binding protein</fullName>
    </submittedName>
</protein>
<feature type="non-terminal residue" evidence="3">
    <location>
        <position position="179"/>
    </location>
</feature>
<feature type="signal peptide" evidence="2">
    <location>
        <begin position="1"/>
        <end position="29"/>
    </location>
</feature>
<dbReference type="EMBL" id="JAXOJX010000117">
    <property type="protein sequence ID" value="MDZ5461478.1"/>
    <property type="molecule type" value="Genomic_DNA"/>
</dbReference>
<dbReference type="PANTHER" id="PTHR42928:SF5">
    <property type="entry name" value="BLR1237 PROTEIN"/>
    <property type="match status" value="1"/>
</dbReference>
<dbReference type="Gene3D" id="3.40.190.10">
    <property type="entry name" value="Periplasmic binding protein-like II"/>
    <property type="match status" value="1"/>
</dbReference>
<sequence>MTSSQAMNFLVRRTLVMAIFFAAAGSASSQSVWPSKPVRFIVAYPPGGLADALIRQLQQPLTEALAQPIVVDNRSGANGNLAAEATIAAGADGHTFLVAQTAVQSINPSMFRKMSFDPAKSLVHVALLANSQLYLVTRPTLPPTTLKEFVEYAQANPGKLSYGSAGSGSTPHMAGELFK</sequence>
<dbReference type="RefSeq" id="WP_322468630.1">
    <property type="nucleotide sequence ID" value="NZ_JAXOJX010000117.1"/>
</dbReference>
<dbReference type="Gene3D" id="3.40.190.150">
    <property type="entry name" value="Bordetella uptake gene, domain 1"/>
    <property type="match status" value="1"/>
</dbReference>
<evidence type="ECO:0000256" key="1">
    <source>
        <dbReference type="ARBA" id="ARBA00006987"/>
    </source>
</evidence>
<name>A0ABU5IRH5_9BURK</name>
<keyword evidence="4" id="KW-1185">Reference proteome</keyword>
<dbReference type="Pfam" id="PF03401">
    <property type="entry name" value="TctC"/>
    <property type="match status" value="1"/>
</dbReference>
<organism evidence="3 4">
    <name type="scientific">Azohydromonas lata</name>
    <dbReference type="NCBI Taxonomy" id="45677"/>
    <lineage>
        <taxon>Bacteria</taxon>
        <taxon>Pseudomonadati</taxon>
        <taxon>Pseudomonadota</taxon>
        <taxon>Betaproteobacteria</taxon>
        <taxon>Burkholderiales</taxon>
        <taxon>Sphaerotilaceae</taxon>
        <taxon>Azohydromonas</taxon>
    </lineage>
</organism>
<gene>
    <name evidence="3" type="ORF">SM757_33365</name>
</gene>
<dbReference type="Proteomes" id="UP001293718">
    <property type="component" value="Unassembled WGS sequence"/>
</dbReference>
<evidence type="ECO:0000313" key="3">
    <source>
        <dbReference type="EMBL" id="MDZ5461478.1"/>
    </source>
</evidence>
<keyword evidence="2" id="KW-0732">Signal</keyword>
<comment type="caution">
    <text evidence="3">The sequence shown here is derived from an EMBL/GenBank/DDBJ whole genome shotgun (WGS) entry which is preliminary data.</text>
</comment>
<evidence type="ECO:0000256" key="2">
    <source>
        <dbReference type="SAM" id="SignalP"/>
    </source>
</evidence>